<dbReference type="RefSeq" id="WP_012059657.1">
    <property type="nucleotide sequence ID" value="NZ_BKAK01000053.1"/>
</dbReference>
<dbReference type="GO" id="GO:0003677">
    <property type="term" value="F:DNA binding"/>
    <property type="evidence" value="ECO:0007669"/>
    <property type="project" value="UniProtKB-KW"/>
</dbReference>
<dbReference type="SMART" id="SM00530">
    <property type="entry name" value="HTH_XRE"/>
    <property type="match status" value="1"/>
</dbReference>
<dbReference type="Proteomes" id="UP001194098">
    <property type="component" value="Unassembled WGS sequence"/>
</dbReference>
<reference evidence="3" key="1">
    <citation type="submission" date="2020-04" db="EMBL/GenBank/DDBJ databases">
        <authorList>
            <person name="Brown S."/>
        </authorList>
    </citation>
    <scope>NUCLEOTIDE SEQUENCE</scope>
    <source>
        <strain evidence="3">DJ015</strain>
    </source>
</reference>
<evidence type="ECO:0000313" key="3">
    <source>
        <dbReference type="EMBL" id="MBC2476660.1"/>
    </source>
</evidence>
<gene>
    <name evidence="5" type="ORF">BCD95_002083</name>
    <name evidence="3" type="ORF">HGI39_18500</name>
    <name evidence="4" type="ORF">IS491_13945</name>
</gene>
<dbReference type="GeneID" id="66346378"/>
<protein>
    <submittedName>
        <fullName evidence="4 5">Transcriptional regulator</fullName>
    </submittedName>
</protein>
<feature type="domain" description="HTH cro/C1-type" evidence="2">
    <location>
        <begin position="5"/>
        <end position="59"/>
    </location>
</feature>
<reference evidence="3" key="4">
    <citation type="journal article" date="2022" name="Nat. Biotechnol.">
        <title>Carbon-negative production of acetone and isopropanol by gas fermentation at industrial pilot scale.</title>
        <authorList>
            <person name="Liew F.E."/>
            <person name="Nogle R."/>
            <person name="Abdalla T."/>
            <person name="Rasor B.J."/>
            <person name="Canter C."/>
            <person name="Jensen R.O."/>
            <person name="Wang L."/>
            <person name="Strutz J."/>
            <person name="Chirania P."/>
            <person name="De Tissera S."/>
            <person name="Mueller A.P."/>
            <person name="Ruan Z."/>
            <person name="Gao A."/>
            <person name="Tran L."/>
            <person name="Engle N.L."/>
            <person name="Bromley J.C."/>
            <person name="Daniell J."/>
            <person name="Conrado R."/>
            <person name="Tschaplinski T.J."/>
            <person name="Giannone R.J."/>
            <person name="Hettich R.L."/>
            <person name="Karim A.S."/>
            <person name="Simpson S.D."/>
            <person name="Brown S.D."/>
            <person name="Leang C."/>
            <person name="Jewett M.C."/>
            <person name="Kopke M."/>
        </authorList>
    </citation>
    <scope>NUCLEOTIDE SEQUENCE</scope>
    <source>
        <strain evidence="3">DJ015</strain>
    </source>
</reference>
<evidence type="ECO:0000259" key="2">
    <source>
        <dbReference type="PROSITE" id="PS50943"/>
    </source>
</evidence>
<accession>A0A1S8NZN1</accession>
<comment type="caution">
    <text evidence="4">The sequence shown here is derived from an EMBL/GenBank/DDBJ whole genome shotgun (WGS) entry which is preliminary data.</text>
</comment>
<dbReference type="EMBL" id="JABTDW010000001">
    <property type="protein sequence ID" value="NSB13824.1"/>
    <property type="molecule type" value="Genomic_DNA"/>
</dbReference>
<dbReference type="InterPro" id="IPR001387">
    <property type="entry name" value="Cro/C1-type_HTH"/>
</dbReference>
<evidence type="ECO:0000313" key="5">
    <source>
        <dbReference type="EMBL" id="NSB13824.1"/>
    </source>
</evidence>
<dbReference type="Gene3D" id="1.10.260.40">
    <property type="entry name" value="lambda repressor-like DNA-binding domains"/>
    <property type="match status" value="1"/>
</dbReference>
<sequence>MKNKLKEFREAVGLTQEQLGALVGVSRQAINSIETEKYEPSIWLAYDISQIFHCAIEEVFLFEQSERKSRAQLSRGVV</sequence>
<dbReference type="PANTHER" id="PTHR46558">
    <property type="entry name" value="TRACRIPTIONAL REGULATORY PROTEIN-RELATED-RELATED"/>
    <property type="match status" value="1"/>
</dbReference>
<reference evidence="5" key="2">
    <citation type="submission" date="2020-06" db="EMBL/GenBank/DDBJ databases">
        <title>Genomic insights into acetone-butanol-ethanol (ABE) fermentation by sequencing solventogenic clostridia strains.</title>
        <authorList>
            <person name="Brown S."/>
        </authorList>
    </citation>
    <scope>NUCLEOTIDE SEQUENCE</scope>
    <source>
        <strain evidence="5">DJ123</strain>
    </source>
</reference>
<evidence type="ECO:0000313" key="4">
    <source>
        <dbReference type="EMBL" id="MBF7809755.1"/>
    </source>
</evidence>
<dbReference type="EMBL" id="JADOEF010000001">
    <property type="protein sequence ID" value="MBF7809755.1"/>
    <property type="molecule type" value="Genomic_DNA"/>
</dbReference>
<dbReference type="EMBL" id="JABAGV010000058">
    <property type="protein sequence ID" value="MBC2476660.1"/>
    <property type="molecule type" value="Genomic_DNA"/>
</dbReference>
<dbReference type="SUPFAM" id="SSF47413">
    <property type="entry name" value="lambda repressor-like DNA-binding domains"/>
    <property type="match status" value="1"/>
</dbReference>
<dbReference type="AlphaFoldDB" id="A0A1S8NZN1"/>
<dbReference type="PANTHER" id="PTHR46558:SF7">
    <property type="entry name" value="TRANSCRIPTIONAL REGULATOR"/>
    <property type="match status" value="1"/>
</dbReference>
<dbReference type="InterPro" id="IPR010982">
    <property type="entry name" value="Lambda_DNA-bd_dom_sf"/>
</dbReference>
<reference evidence="4" key="3">
    <citation type="submission" date="2020-11" db="EMBL/GenBank/DDBJ databases">
        <authorList>
            <person name="Thieme N."/>
            <person name="Liebl W."/>
            <person name="Zverlov V."/>
        </authorList>
    </citation>
    <scope>NUCLEOTIDE SEQUENCE</scope>
    <source>
        <strain evidence="4">NT08</strain>
    </source>
</reference>
<dbReference type="Proteomes" id="UP000631418">
    <property type="component" value="Unassembled WGS sequence"/>
</dbReference>
<dbReference type="PROSITE" id="PS50943">
    <property type="entry name" value="HTH_CROC1"/>
    <property type="match status" value="1"/>
</dbReference>
<keyword evidence="1" id="KW-0238">DNA-binding</keyword>
<dbReference type="Proteomes" id="UP000822184">
    <property type="component" value="Unassembled WGS sequence"/>
</dbReference>
<name>A0A1S8NZN1_CLOBE</name>
<dbReference type="CDD" id="cd00093">
    <property type="entry name" value="HTH_XRE"/>
    <property type="match status" value="1"/>
</dbReference>
<proteinExistence type="predicted"/>
<evidence type="ECO:0000313" key="6">
    <source>
        <dbReference type="Proteomes" id="UP000631418"/>
    </source>
</evidence>
<evidence type="ECO:0000256" key="1">
    <source>
        <dbReference type="ARBA" id="ARBA00023125"/>
    </source>
</evidence>
<dbReference type="Pfam" id="PF01381">
    <property type="entry name" value="HTH_3"/>
    <property type="match status" value="1"/>
</dbReference>
<organism evidence="4 6">
    <name type="scientific">Clostridium beijerinckii</name>
    <name type="common">Clostridium MP</name>
    <dbReference type="NCBI Taxonomy" id="1520"/>
    <lineage>
        <taxon>Bacteria</taxon>
        <taxon>Bacillati</taxon>
        <taxon>Bacillota</taxon>
        <taxon>Clostridia</taxon>
        <taxon>Eubacteriales</taxon>
        <taxon>Clostridiaceae</taxon>
        <taxon>Clostridium</taxon>
    </lineage>
</organism>
<dbReference type="OMA" id="AKYDMTQ"/>